<evidence type="ECO:0000256" key="2">
    <source>
        <dbReference type="ARBA" id="ARBA00023163"/>
    </source>
</evidence>
<proteinExistence type="predicted"/>
<dbReference type="PANTHER" id="PTHR13097">
    <property type="entry name" value="TRANSCRIPTION INITIATION FACTOR IIE, ALPHA SUBUNIT"/>
    <property type="match status" value="1"/>
</dbReference>
<dbReference type="InterPro" id="IPR024550">
    <property type="entry name" value="TFIIEa/SarR/Rpc3_HTH_dom"/>
</dbReference>
<name>A0ABD3RCT6_9STRA</name>
<dbReference type="PANTHER" id="PTHR13097:SF7">
    <property type="entry name" value="GENERAL TRANSCRIPTION FACTOR IIE SUBUNIT 1"/>
    <property type="match status" value="1"/>
</dbReference>
<dbReference type="InterPro" id="IPR036388">
    <property type="entry name" value="WH-like_DNA-bd_sf"/>
</dbReference>
<accession>A0ABD3RCT6</accession>
<dbReference type="EMBL" id="JALLPB020000298">
    <property type="protein sequence ID" value="KAL3810820.1"/>
    <property type="molecule type" value="Genomic_DNA"/>
</dbReference>
<dbReference type="InterPro" id="IPR017919">
    <property type="entry name" value="TFIIE/TFIIEa_HTH"/>
</dbReference>
<gene>
    <name evidence="5" type="ORF">ACHAXA_007510</name>
</gene>
<dbReference type="AlphaFoldDB" id="A0ABD3RCT6"/>
<protein>
    <recommendedName>
        <fullName evidence="4">HTH TFE/IIEalpha-type domain-containing protein</fullName>
    </recommendedName>
</protein>
<evidence type="ECO:0000259" key="4">
    <source>
        <dbReference type="PROSITE" id="PS51344"/>
    </source>
</evidence>
<sequence>MAAAEALISTIARAFYDDDVVCLIDVLLRDKYLRDDDMSVRLGLPSKQLRRTLQFMENERLVKNELVDDLNTGGSQNTKFWYIDYNHAVHVIRLRIHLLQRRLQEAEMRARSSSLYLCPGYKSRMCNGRYNEGEAQVVVDNETGLFLCRECVRTYTNHPHPPDRVEYTLQLIDNRDEVNRAIEDMRRVRVQLSAKVDVNGTTLRQGIFDLLQRVKSSSTGGINEPLTANLPSENIAMGIGSKRIAGTGRTAGLLIKKKQRQGILTSADGDEIEGGGGGDRVNVDELTFLKNAMGQEIAFDLERGGGARANLLATRGRIRDKLIDAAAMRVGMDLGLVTRVILDERDRRMRRRREEEEKEQMMGGRGSTRKRRKNKKHALGEELHFLRDNLGFANTANASGVEGEMRRDESSDVVDDDHVGKESYYVPDETDEFRNLPEDERRAEWLYWYARCVQSQQAAMDRAEDMENVAWEDG</sequence>
<dbReference type="InterPro" id="IPR036390">
    <property type="entry name" value="WH_DNA-bd_sf"/>
</dbReference>
<reference evidence="5 6" key="1">
    <citation type="submission" date="2024-10" db="EMBL/GenBank/DDBJ databases">
        <title>Updated reference genomes for cyclostephanoid diatoms.</title>
        <authorList>
            <person name="Roberts W.R."/>
            <person name="Alverson A.J."/>
        </authorList>
    </citation>
    <scope>NUCLEOTIDE SEQUENCE [LARGE SCALE GENOMIC DNA]</scope>
    <source>
        <strain evidence="5 6">AJA228-03</strain>
    </source>
</reference>
<evidence type="ECO:0000256" key="1">
    <source>
        <dbReference type="ARBA" id="ARBA00023015"/>
    </source>
</evidence>
<dbReference type="InterPro" id="IPR039997">
    <property type="entry name" value="TFE"/>
</dbReference>
<evidence type="ECO:0000256" key="3">
    <source>
        <dbReference type="SAM" id="MobiDB-lite"/>
    </source>
</evidence>
<keyword evidence="6" id="KW-1185">Reference proteome</keyword>
<keyword evidence="2" id="KW-0804">Transcription</keyword>
<dbReference type="Gene3D" id="1.10.10.10">
    <property type="entry name" value="Winged helix-like DNA-binding domain superfamily/Winged helix DNA-binding domain"/>
    <property type="match status" value="1"/>
</dbReference>
<feature type="region of interest" description="Disordered" evidence="3">
    <location>
        <begin position="350"/>
        <end position="374"/>
    </location>
</feature>
<dbReference type="Pfam" id="PF02002">
    <property type="entry name" value="TFIIE_alpha"/>
    <property type="match status" value="1"/>
</dbReference>
<feature type="compositionally biased region" description="Basic and acidic residues" evidence="3">
    <location>
        <begin position="403"/>
        <end position="421"/>
    </location>
</feature>
<feature type="region of interest" description="Disordered" evidence="3">
    <location>
        <begin position="399"/>
        <end position="421"/>
    </location>
</feature>
<evidence type="ECO:0000313" key="6">
    <source>
        <dbReference type="Proteomes" id="UP001530377"/>
    </source>
</evidence>
<dbReference type="PROSITE" id="PS51344">
    <property type="entry name" value="HTH_TFE_IIE"/>
    <property type="match status" value="1"/>
</dbReference>
<dbReference type="SMART" id="SM00531">
    <property type="entry name" value="TFIIE"/>
    <property type="match status" value="1"/>
</dbReference>
<dbReference type="Proteomes" id="UP001530377">
    <property type="component" value="Unassembled WGS sequence"/>
</dbReference>
<comment type="caution">
    <text evidence="5">The sequence shown here is derived from an EMBL/GenBank/DDBJ whole genome shotgun (WGS) entry which is preliminary data.</text>
</comment>
<organism evidence="5 6">
    <name type="scientific">Cyclostephanos tholiformis</name>
    <dbReference type="NCBI Taxonomy" id="382380"/>
    <lineage>
        <taxon>Eukaryota</taxon>
        <taxon>Sar</taxon>
        <taxon>Stramenopiles</taxon>
        <taxon>Ochrophyta</taxon>
        <taxon>Bacillariophyta</taxon>
        <taxon>Coscinodiscophyceae</taxon>
        <taxon>Thalassiosirophycidae</taxon>
        <taxon>Stephanodiscales</taxon>
        <taxon>Stephanodiscaceae</taxon>
        <taxon>Cyclostephanos</taxon>
    </lineage>
</organism>
<feature type="domain" description="HTH TFE/IIEalpha-type" evidence="4">
    <location>
        <begin position="4"/>
        <end position="93"/>
    </location>
</feature>
<evidence type="ECO:0000313" key="5">
    <source>
        <dbReference type="EMBL" id="KAL3810820.1"/>
    </source>
</evidence>
<dbReference type="SUPFAM" id="SSF46785">
    <property type="entry name" value="Winged helix' DNA-binding domain"/>
    <property type="match status" value="1"/>
</dbReference>
<keyword evidence="1" id="KW-0805">Transcription regulation</keyword>
<dbReference type="InterPro" id="IPR002853">
    <property type="entry name" value="TFIIE_asu"/>
</dbReference>